<evidence type="ECO:0008006" key="3">
    <source>
        <dbReference type="Google" id="ProtNLM"/>
    </source>
</evidence>
<dbReference type="PANTHER" id="PTHR38134">
    <property type="entry name" value="SLR1395 PROTEIN"/>
    <property type="match status" value="1"/>
</dbReference>
<evidence type="ECO:0000313" key="2">
    <source>
        <dbReference type="Proteomes" id="UP000247078"/>
    </source>
</evidence>
<dbReference type="RefSeq" id="WP_109998042.1">
    <property type="nucleotide sequence ID" value="NZ_QGTZ01000001.1"/>
</dbReference>
<dbReference type="EMBL" id="QGTZ01000001">
    <property type="protein sequence ID" value="PWW45227.1"/>
    <property type="molecule type" value="Genomic_DNA"/>
</dbReference>
<evidence type="ECO:0000313" key="1">
    <source>
        <dbReference type="EMBL" id="PWW45227.1"/>
    </source>
</evidence>
<dbReference type="SUPFAM" id="SSF53756">
    <property type="entry name" value="UDP-Glycosyltransferase/glycogen phosphorylase"/>
    <property type="match status" value="1"/>
</dbReference>
<dbReference type="AlphaFoldDB" id="A0A855YET2"/>
<protein>
    <recommendedName>
        <fullName evidence="3">Glycosyl transferase family 28 C-terminal domain-containing protein</fullName>
    </recommendedName>
</protein>
<dbReference type="PANTHER" id="PTHR38134:SF2">
    <property type="entry name" value="GALACTOKINASE"/>
    <property type="match status" value="1"/>
</dbReference>
<gene>
    <name evidence="1" type="ORF">DET56_101428</name>
</gene>
<sequence>MKSSLNLIFYITDYGYGHATRSIALIRELLLPKYNISQITVCSGKALPFIKKSLQYDQRINFREQALDLGYIHESGSIDLSSSLLQERYVYYHYSFSSMVSMERAFLALQKPDMVLSDISPIPFLAASQLNVISVGISNFTWYTAYEEALTPELIQLLEQCYRCMDYFVRLPGGETEPDWGVRGGIAADFYCRRVDSTEKKRIRSQLDPFQNKTVIFFALGMSIDLSDISNMKLLKHEKFVFIVSSNMEVFGENIFNIESNYTETQNFVAASDIVVTKPGWSLISEAVVSHKPLVLLERGNILEDRKNINAAWHATNTVTIQWDELREMEDPNFFEGMIISSKNDVIENHKSFYAQNRRSGVKVVAEFIKSLLDFHITT</sequence>
<reference evidence="1 2" key="1">
    <citation type="submission" date="2018-05" db="EMBL/GenBank/DDBJ databases">
        <title>Freshwater and sediment microbial communities from various areas in North America, analyzing microbe dynamics in response to fracking.</title>
        <authorList>
            <person name="Lamendella R."/>
        </authorList>
    </citation>
    <scope>NUCLEOTIDE SEQUENCE [LARGE SCALE GENOMIC DNA]</scope>
    <source>
        <strain evidence="1 2">DB-3</strain>
    </source>
</reference>
<dbReference type="Proteomes" id="UP000247078">
    <property type="component" value="Unassembled WGS sequence"/>
</dbReference>
<name>A0A855YET2_9BACL</name>
<comment type="caution">
    <text evidence="1">The sequence shown here is derived from an EMBL/GenBank/DDBJ whole genome shotgun (WGS) entry which is preliminary data.</text>
</comment>
<organism evidence="1 2">
    <name type="scientific">Paenibacillus pabuli</name>
    <dbReference type="NCBI Taxonomy" id="1472"/>
    <lineage>
        <taxon>Bacteria</taxon>
        <taxon>Bacillati</taxon>
        <taxon>Bacillota</taxon>
        <taxon>Bacilli</taxon>
        <taxon>Bacillales</taxon>
        <taxon>Paenibacillaceae</taxon>
        <taxon>Paenibacillus</taxon>
    </lineage>
</organism>
<dbReference type="InterPro" id="IPR053205">
    <property type="entry name" value="GHMP_kinase_L-arabinokinase"/>
</dbReference>
<accession>A0A855YET2</accession>
<proteinExistence type="predicted"/>